<comment type="caution">
    <text evidence="3">The sequence shown here is derived from an EMBL/GenBank/DDBJ whole genome shotgun (WGS) entry which is preliminary data.</text>
</comment>
<dbReference type="InterPro" id="IPR039447">
    <property type="entry name" value="UreH-like_TM_dom"/>
</dbReference>
<protein>
    <submittedName>
        <fullName evidence="3">Sulfite exporter TauE/SafE family protein</fullName>
    </submittedName>
</protein>
<evidence type="ECO:0000259" key="2">
    <source>
        <dbReference type="Pfam" id="PF13386"/>
    </source>
</evidence>
<feature type="transmembrane region" description="Helical" evidence="1">
    <location>
        <begin position="6"/>
        <end position="34"/>
    </location>
</feature>
<organism evidence="3 4">
    <name type="scientific">Paraperlucidibaca wandonensis</name>
    <dbReference type="NCBI Taxonomy" id="1268273"/>
    <lineage>
        <taxon>Bacteria</taxon>
        <taxon>Pseudomonadati</taxon>
        <taxon>Pseudomonadota</taxon>
        <taxon>Gammaproteobacteria</taxon>
        <taxon>Moraxellales</taxon>
        <taxon>Moraxellaceae</taxon>
        <taxon>Paraperlucidibaca</taxon>
    </lineage>
</organism>
<keyword evidence="1" id="KW-0472">Membrane</keyword>
<dbReference type="Pfam" id="PF13386">
    <property type="entry name" value="DsbD_2"/>
    <property type="match status" value="1"/>
</dbReference>
<feature type="transmembrane region" description="Helical" evidence="1">
    <location>
        <begin position="135"/>
        <end position="156"/>
    </location>
</feature>
<proteinExistence type="predicted"/>
<reference evidence="4" key="1">
    <citation type="journal article" date="2019" name="Int. J. Syst. Evol. Microbiol.">
        <title>The Global Catalogue of Microorganisms (GCM) 10K type strain sequencing project: providing services to taxonomists for standard genome sequencing and annotation.</title>
        <authorList>
            <consortium name="The Broad Institute Genomics Platform"/>
            <consortium name="The Broad Institute Genome Sequencing Center for Infectious Disease"/>
            <person name="Wu L."/>
            <person name="Ma J."/>
        </authorList>
    </citation>
    <scope>NUCLEOTIDE SEQUENCE [LARGE SCALE GENOMIC DNA]</scope>
    <source>
        <strain evidence="4">CCUG 63419</strain>
    </source>
</reference>
<keyword evidence="1" id="KW-0812">Transmembrane</keyword>
<keyword evidence="1" id="KW-1133">Transmembrane helix</keyword>
<accession>A0ABW3HCY4</accession>
<feature type="transmembrane region" description="Helical" evidence="1">
    <location>
        <begin position="168"/>
        <end position="193"/>
    </location>
</feature>
<keyword evidence="4" id="KW-1185">Reference proteome</keyword>
<feature type="transmembrane region" description="Helical" evidence="1">
    <location>
        <begin position="46"/>
        <end position="72"/>
    </location>
</feature>
<dbReference type="RefSeq" id="WP_379068374.1">
    <property type="nucleotide sequence ID" value="NZ_JBHTIT010000001.1"/>
</dbReference>
<feature type="transmembrane region" description="Helical" evidence="1">
    <location>
        <begin position="205"/>
        <end position="223"/>
    </location>
</feature>
<evidence type="ECO:0000256" key="1">
    <source>
        <dbReference type="SAM" id="Phobius"/>
    </source>
</evidence>
<feature type="transmembrane region" description="Helical" evidence="1">
    <location>
        <begin position="84"/>
        <end position="108"/>
    </location>
</feature>
<sequence>MTDFAWLFTAATMGLLGGTHCVGMCGGLSGAFTFALPADQRQGWRLLLWQLVFNSGRLLTYTLLGLTAGYLLADLQNLGPAKQIIRIIAGVFMILMGAYMAGWFLALAQIERLGGPLWKALAPIRQRMFPVRHPGHAIAAGMIWGLLPCGLVYSAMTLAITRADPGQSALVMLAFGLGTLPTLLLTGTAAGQIKRVLQRPGTRKTAGLLIILFGLWTLLGTQMHSSHQHGGHAAGAVDHEMPAMDHDMSGMDHDMPHH</sequence>
<dbReference type="PANTHER" id="PTHR42208:SF1">
    <property type="entry name" value="HEAVY METAL TRANSPORTER"/>
    <property type="match status" value="1"/>
</dbReference>
<evidence type="ECO:0000313" key="4">
    <source>
        <dbReference type="Proteomes" id="UP001597044"/>
    </source>
</evidence>
<dbReference type="EMBL" id="JBHTIT010000001">
    <property type="protein sequence ID" value="MFD0949099.1"/>
    <property type="molecule type" value="Genomic_DNA"/>
</dbReference>
<dbReference type="PANTHER" id="PTHR42208">
    <property type="entry name" value="HEAVY METAL TRANSPORTER-RELATED"/>
    <property type="match status" value="1"/>
</dbReference>
<name>A0ABW3HCY4_9GAMM</name>
<gene>
    <name evidence="3" type="ORF">ACFQ0F_01595</name>
</gene>
<feature type="domain" description="Urease accessory protein UreH-like transmembrane" evidence="2">
    <location>
        <begin position="10"/>
        <end position="216"/>
    </location>
</feature>
<dbReference type="Proteomes" id="UP001597044">
    <property type="component" value="Unassembled WGS sequence"/>
</dbReference>
<evidence type="ECO:0000313" key="3">
    <source>
        <dbReference type="EMBL" id="MFD0949099.1"/>
    </source>
</evidence>